<dbReference type="OrthoDB" id="5419268at2759"/>
<gene>
    <name evidence="2" type="ORF">PFICI_04067</name>
</gene>
<sequence>MAASKRSKPSRRSRKSLSTVEQVVNRLGMRWNDEQKEEYIDSIKVVELKRLKVPYPTDDYYTATTAAGRDQWERFWHQRPAKDKRVNGGQRRQILLLDKSRLQYIIPQNESVMFRDADTKEIFMVILRDFIPDNDLREDMIATCRQIIKYRRDDRREDPGQLVHFGYTCGDRARPTVGLAANCRYISPKYHRELNNASQGMAGIGWNMLRSRLPQVIIDDYNNTIKNIPGCPRMDMEPTKGVKNDLFSYNVEGEELTFNEVGDLELPPPSGLSAINYARFTHRENNGNEWFIAVTCLAADSPDIGGNFYNASYGIMMEAAINTVSCFKPNDYHGTTLYEIVVPDGVYDASDPRWRIDSRESRPDGGENIGFAFEVSKGLANAKRKRDARQAARPGRGGKRNRRSVYSKEPDSNAESDEDYVPKRPRLR</sequence>
<evidence type="ECO:0000313" key="2">
    <source>
        <dbReference type="EMBL" id="ETS86042.1"/>
    </source>
</evidence>
<proteinExistence type="predicted"/>
<dbReference type="Proteomes" id="UP000030651">
    <property type="component" value="Unassembled WGS sequence"/>
</dbReference>
<dbReference type="EMBL" id="KI912110">
    <property type="protein sequence ID" value="ETS86042.1"/>
    <property type="molecule type" value="Genomic_DNA"/>
</dbReference>
<dbReference type="eggNOG" id="ENOG502SNZA">
    <property type="taxonomic scope" value="Eukaryota"/>
</dbReference>
<evidence type="ECO:0000313" key="3">
    <source>
        <dbReference type="Proteomes" id="UP000030651"/>
    </source>
</evidence>
<protein>
    <submittedName>
        <fullName evidence="2">Uncharacterized protein</fullName>
    </submittedName>
</protein>
<name>W3XKP9_PESFW</name>
<feature type="compositionally biased region" description="Basic residues" evidence="1">
    <location>
        <begin position="396"/>
        <end position="405"/>
    </location>
</feature>
<dbReference type="AlphaFoldDB" id="W3XKP9"/>
<keyword evidence="3" id="KW-1185">Reference proteome</keyword>
<dbReference type="HOGENOM" id="CLU_679771_0_0_1"/>
<accession>W3XKP9</accession>
<dbReference type="GeneID" id="19269080"/>
<reference evidence="3" key="1">
    <citation type="journal article" date="2015" name="BMC Genomics">
        <title>Genomic and transcriptomic analysis of the endophytic fungus Pestalotiopsis fici reveals its lifestyle and high potential for synthesis of natural products.</title>
        <authorList>
            <person name="Wang X."/>
            <person name="Zhang X."/>
            <person name="Liu L."/>
            <person name="Xiang M."/>
            <person name="Wang W."/>
            <person name="Sun X."/>
            <person name="Che Y."/>
            <person name="Guo L."/>
            <person name="Liu G."/>
            <person name="Guo L."/>
            <person name="Wang C."/>
            <person name="Yin W.B."/>
            <person name="Stadler M."/>
            <person name="Zhang X."/>
            <person name="Liu X."/>
        </authorList>
    </citation>
    <scope>NUCLEOTIDE SEQUENCE [LARGE SCALE GENOMIC DNA]</scope>
    <source>
        <strain evidence="3">W106-1 / CGMCC3.15140</strain>
    </source>
</reference>
<feature type="region of interest" description="Disordered" evidence="1">
    <location>
        <begin position="380"/>
        <end position="428"/>
    </location>
</feature>
<organism evidence="2 3">
    <name type="scientific">Pestalotiopsis fici (strain W106-1 / CGMCC3.15140)</name>
    <dbReference type="NCBI Taxonomy" id="1229662"/>
    <lineage>
        <taxon>Eukaryota</taxon>
        <taxon>Fungi</taxon>
        <taxon>Dikarya</taxon>
        <taxon>Ascomycota</taxon>
        <taxon>Pezizomycotina</taxon>
        <taxon>Sordariomycetes</taxon>
        <taxon>Xylariomycetidae</taxon>
        <taxon>Amphisphaeriales</taxon>
        <taxon>Sporocadaceae</taxon>
        <taxon>Pestalotiopsis</taxon>
    </lineage>
</organism>
<dbReference type="OMA" id="ASYGIMM"/>
<dbReference type="RefSeq" id="XP_007830839.1">
    <property type="nucleotide sequence ID" value="XM_007832648.1"/>
</dbReference>
<evidence type="ECO:0000256" key="1">
    <source>
        <dbReference type="SAM" id="MobiDB-lite"/>
    </source>
</evidence>
<dbReference type="KEGG" id="pfy:PFICI_04067"/>
<dbReference type="InParanoid" id="W3XKP9"/>